<organism evidence="2 3">
    <name type="scientific">Cohnella terricola</name>
    <dbReference type="NCBI Taxonomy" id="1289167"/>
    <lineage>
        <taxon>Bacteria</taxon>
        <taxon>Bacillati</taxon>
        <taxon>Bacillota</taxon>
        <taxon>Bacilli</taxon>
        <taxon>Bacillales</taxon>
        <taxon>Paenibacillaceae</taxon>
        <taxon>Cohnella</taxon>
    </lineage>
</organism>
<dbReference type="SUPFAM" id="SSF54593">
    <property type="entry name" value="Glyoxalase/Bleomycin resistance protein/Dihydroxybiphenyl dioxygenase"/>
    <property type="match status" value="1"/>
</dbReference>
<dbReference type="Pfam" id="PF00903">
    <property type="entry name" value="Glyoxalase"/>
    <property type="match status" value="1"/>
</dbReference>
<accession>A0A559J8P7</accession>
<dbReference type="PROSITE" id="PS51819">
    <property type="entry name" value="VOC"/>
    <property type="match status" value="1"/>
</dbReference>
<dbReference type="OrthoDB" id="2184229at2"/>
<dbReference type="AlphaFoldDB" id="A0A559J8P7"/>
<dbReference type="InterPro" id="IPR029068">
    <property type="entry name" value="Glyas_Bleomycin-R_OHBP_Dase"/>
</dbReference>
<feature type="domain" description="VOC" evidence="1">
    <location>
        <begin position="6"/>
        <end position="127"/>
    </location>
</feature>
<dbReference type="RefSeq" id="WP_144706285.1">
    <property type="nucleotide sequence ID" value="NZ_VNJJ01000017.1"/>
</dbReference>
<reference evidence="2 3" key="1">
    <citation type="submission" date="2019-07" db="EMBL/GenBank/DDBJ databases">
        <authorList>
            <person name="Kim J."/>
        </authorList>
    </citation>
    <scope>NUCLEOTIDE SEQUENCE [LARGE SCALE GENOMIC DNA]</scope>
    <source>
        <strain evidence="2 3">G13</strain>
    </source>
</reference>
<sequence length="139" mass="16145">MEFINEVVQIYIPSTDIKRSVDWYVDVFAYQLIWVEESSANLKLPSGPLLFLKKIKTSQSLKFITEDQEESPVISFKTSNFISFHNQLKVKGINVSEINEYGLGENGPFRDFLIRDPDSNLIEVNEFPDLYMPQYRGIE</sequence>
<dbReference type="InterPro" id="IPR037523">
    <property type="entry name" value="VOC_core"/>
</dbReference>
<dbReference type="InterPro" id="IPR004360">
    <property type="entry name" value="Glyas_Fos-R_dOase_dom"/>
</dbReference>
<evidence type="ECO:0000313" key="2">
    <source>
        <dbReference type="EMBL" id="TVX96244.1"/>
    </source>
</evidence>
<dbReference type="CDD" id="cd06587">
    <property type="entry name" value="VOC"/>
    <property type="match status" value="1"/>
</dbReference>
<dbReference type="Gene3D" id="3.10.180.10">
    <property type="entry name" value="2,3-Dihydroxybiphenyl 1,2-Dioxygenase, domain 1"/>
    <property type="match status" value="1"/>
</dbReference>
<proteinExistence type="predicted"/>
<keyword evidence="3" id="KW-1185">Reference proteome</keyword>
<dbReference type="EMBL" id="VNJJ01000017">
    <property type="protein sequence ID" value="TVX96244.1"/>
    <property type="molecule type" value="Genomic_DNA"/>
</dbReference>
<evidence type="ECO:0000313" key="3">
    <source>
        <dbReference type="Proteomes" id="UP000316330"/>
    </source>
</evidence>
<gene>
    <name evidence="2" type="ORF">FPZ45_21280</name>
</gene>
<dbReference type="Proteomes" id="UP000316330">
    <property type="component" value="Unassembled WGS sequence"/>
</dbReference>
<name>A0A559J8P7_9BACL</name>
<comment type="caution">
    <text evidence="2">The sequence shown here is derived from an EMBL/GenBank/DDBJ whole genome shotgun (WGS) entry which is preliminary data.</text>
</comment>
<evidence type="ECO:0000259" key="1">
    <source>
        <dbReference type="PROSITE" id="PS51819"/>
    </source>
</evidence>
<protein>
    <submittedName>
        <fullName evidence="2">VOC family protein</fullName>
    </submittedName>
</protein>